<dbReference type="RefSeq" id="WP_158292614.1">
    <property type="nucleotide sequence ID" value="NZ_RHPJ01000002.1"/>
</dbReference>
<feature type="compositionally biased region" description="Basic and acidic residues" evidence="1">
    <location>
        <begin position="1"/>
        <end position="16"/>
    </location>
</feature>
<comment type="caution">
    <text evidence="2">The sequence shown here is derived from an EMBL/GenBank/DDBJ whole genome shotgun (WGS) entry which is preliminary data.</text>
</comment>
<evidence type="ECO:0000313" key="3">
    <source>
        <dbReference type="Proteomes" id="UP000297318"/>
    </source>
</evidence>
<dbReference type="AlphaFoldDB" id="A0A4Z1E133"/>
<accession>A0A4Z1E133</accession>
<feature type="region of interest" description="Disordered" evidence="1">
    <location>
        <begin position="1"/>
        <end position="22"/>
    </location>
</feature>
<evidence type="ECO:0000313" key="2">
    <source>
        <dbReference type="EMBL" id="TGO05655.1"/>
    </source>
</evidence>
<evidence type="ECO:0000256" key="1">
    <source>
        <dbReference type="SAM" id="MobiDB-lite"/>
    </source>
</evidence>
<protein>
    <submittedName>
        <fullName evidence="2">Uncharacterized protein</fullName>
    </submittedName>
</protein>
<name>A0A4Z1E133_9MICO</name>
<proteinExistence type="predicted"/>
<gene>
    <name evidence="2" type="ORF">SERN_1659</name>
</gene>
<sequence length="52" mass="5870">MTNEDRRSAEPEHDALDGAAMSVTADEWRNLPGDGAWKNEMVESRRVIVREA</sequence>
<keyword evidence="3" id="KW-1185">Reference proteome</keyword>
<reference evidence="2 3" key="1">
    <citation type="submission" date="2018-11" db="EMBL/GenBank/DDBJ databases">
        <title>Complete genome sequencing of the Actinobacteria Serinibacter sp. K3-2.</title>
        <authorList>
            <person name="Rakitin A.L."/>
            <person name="Beletsky A.V."/>
            <person name="Mardanov A.V."/>
            <person name="Ravin N.V."/>
            <person name="Gromova A.S."/>
            <person name="Filippova S.N."/>
            <person name="Gal'Chenko V.F."/>
        </authorList>
    </citation>
    <scope>NUCLEOTIDE SEQUENCE [LARGE SCALE GENOMIC DNA]</scope>
    <source>
        <strain evidence="2 3">K3-2</strain>
    </source>
</reference>
<dbReference type="Proteomes" id="UP000297318">
    <property type="component" value="Unassembled WGS sequence"/>
</dbReference>
<dbReference type="EMBL" id="RHPJ01000002">
    <property type="protein sequence ID" value="TGO05655.1"/>
    <property type="molecule type" value="Genomic_DNA"/>
</dbReference>
<organism evidence="2 3">
    <name type="scientific">Serinibacter arcticus</name>
    <dbReference type="NCBI Taxonomy" id="1655435"/>
    <lineage>
        <taxon>Bacteria</taxon>
        <taxon>Bacillati</taxon>
        <taxon>Actinomycetota</taxon>
        <taxon>Actinomycetes</taxon>
        <taxon>Micrococcales</taxon>
        <taxon>Beutenbergiaceae</taxon>
        <taxon>Serinibacter</taxon>
    </lineage>
</organism>